<keyword evidence="3" id="KW-0804">Transcription</keyword>
<dbReference type="GO" id="GO:0003677">
    <property type="term" value="F:DNA binding"/>
    <property type="evidence" value="ECO:0007669"/>
    <property type="project" value="UniProtKB-KW"/>
</dbReference>
<dbReference type="Proteomes" id="UP000247772">
    <property type="component" value="Unassembled WGS sequence"/>
</dbReference>
<evidence type="ECO:0000256" key="1">
    <source>
        <dbReference type="ARBA" id="ARBA00023015"/>
    </source>
</evidence>
<dbReference type="AlphaFoldDB" id="A0A2U1A4U0"/>
<evidence type="ECO:0000313" key="6">
    <source>
        <dbReference type="EMBL" id="PYE14453.1"/>
    </source>
</evidence>
<evidence type="ECO:0000256" key="3">
    <source>
        <dbReference type="ARBA" id="ARBA00023163"/>
    </source>
</evidence>
<evidence type="ECO:0000313" key="7">
    <source>
        <dbReference type="Proteomes" id="UP000247772"/>
    </source>
</evidence>
<dbReference type="PANTHER" id="PTHR43537">
    <property type="entry name" value="TRANSCRIPTIONAL REGULATOR, GNTR FAMILY"/>
    <property type="match status" value="1"/>
</dbReference>
<keyword evidence="2 5" id="KW-0238">DNA-binding</keyword>
<protein>
    <submittedName>
        <fullName evidence="5 6">GntR family transcriptional regulator</fullName>
    </submittedName>
</protein>
<accession>A0A2U1A4U0</accession>
<dbReference type="SMART" id="SM00895">
    <property type="entry name" value="FCD"/>
    <property type="match status" value="1"/>
</dbReference>
<proteinExistence type="predicted"/>
<dbReference type="Gene3D" id="1.10.10.10">
    <property type="entry name" value="Winged helix-like DNA-binding domain superfamily/Winged helix DNA-binding domain"/>
    <property type="match status" value="1"/>
</dbReference>
<dbReference type="Proteomes" id="UP000533533">
    <property type="component" value="Unassembled WGS sequence"/>
</dbReference>
<dbReference type="PRINTS" id="PR00035">
    <property type="entry name" value="HTHGNTR"/>
</dbReference>
<dbReference type="Gene3D" id="1.20.120.530">
    <property type="entry name" value="GntR ligand-binding domain-like"/>
    <property type="match status" value="1"/>
</dbReference>
<reference evidence="6 7" key="1">
    <citation type="submission" date="2018-06" db="EMBL/GenBank/DDBJ databases">
        <title>Genomic Encyclopedia of Type Strains, Phase IV (KMG-V): Genome sequencing to study the core and pangenomes of soil and plant-associated prokaryotes.</title>
        <authorList>
            <person name="Whitman W."/>
        </authorList>
    </citation>
    <scope>NUCLEOTIDE SEQUENCE [LARGE SCALE GENOMIC DNA]</scope>
    <source>
        <strain evidence="6 7">SRCL-318</strain>
        <strain evidence="5 8">SRMrh-85</strain>
    </source>
</reference>
<dbReference type="Pfam" id="PF00392">
    <property type="entry name" value="GntR"/>
    <property type="match status" value="1"/>
</dbReference>
<dbReference type="InterPro" id="IPR008920">
    <property type="entry name" value="TF_FadR/GntR_C"/>
</dbReference>
<comment type="caution">
    <text evidence="6">The sequence shown here is derived from an EMBL/GenBank/DDBJ whole genome shotgun (WGS) entry which is preliminary data.</text>
</comment>
<sequence>MAGYTSLIRDSKPRVRETSAPKRAGLTVNDLYEHLKQMAVLYTIRPGERVNELELSEKFDVSRTPLREALNRLVAENLLNFVPNRGFFIRELNRQDIFDLFELRRSIEASAVQLAVERADAKDVRALRKFWKDVMKNKAAQAPAAQLVARDEEFHVRLVALSGNNEMVRALYNINARIHFVRWVDLEQRGHDAFAEHLDILDAIEARDARRCRELTEKHITWRMEEIAKVVDAGVVKLYSQ</sequence>
<dbReference type="OrthoDB" id="6536663at2"/>
<dbReference type="PROSITE" id="PS50949">
    <property type="entry name" value="HTH_GNTR"/>
    <property type="match status" value="1"/>
</dbReference>
<evidence type="ECO:0000259" key="4">
    <source>
        <dbReference type="PROSITE" id="PS50949"/>
    </source>
</evidence>
<name>A0A2U1A4U0_9BURK</name>
<dbReference type="RefSeq" id="WP_110387044.1">
    <property type="nucleotide sequence ID" value="NZ_JACHVZ010000020.1"/>
</dbReference>
<dbReference type="InterPro" id="IPR011711">
    <property type="entry name" value="GntR_C"/>
</dbReference>
<dbReference type="InterPro" id="IPR036390">
    <property type="entry name" value="WH_DNA-bd_sf"/>
</dbReference>
<evidence type="ECO:0000256" key="2">
    <source>
        <dbReference type="ARBA" id="ARBA00023125"/>
    </source>
</evidence>
<dbReference type="EMBL" id="JACHVZ010000020">
    <property type="protein sequence ID" value="MBB2931587.1"/>
    <property type="molecule type" value="Genomic_DNA"/>
</dbReference>
<dbReference type="InterPro" id="IPR036388">
    <property type="entry name" value="WH-like_DNA-bd_sf"/>
</dbReference>
<dbReference type="SUPFAM" id="SSF48008">
    <property type="entry name" value="GntR ligand-binding domain-like"/>
    <property type="match status" value="1"/>
</dbReference>
<keyword evidence="8" id="KW-1185">Reference proteome</keyword>
<dbReference type="InterPro" id="IPR000524">
    <property type="entry name" value="Tscrpt_reg_HTH_GntR"/>
</dbReference>
<dbReference type="PANTHER" id="PTHR43537:SF45">
    <property type="entry name" value="GNTR FAMILY REGULATORY PROTEIN"/>
    <property type="match status" value="1"/>
</dbReference>
<gene>
    <name evidence="6" type="ORF">C7410_13958</name>
    <name evidence="5" type="ORF">FHX59_006058</name>
</gene>
<dbReference type="SUPFAM" id="SSF46785">
    <property type="entry name" value="Winged helix' DNA-binding domain"/>
    <property type="match status" value="1"/>
</dbReference>
<evidence type="ECO:0000313" key="8">
    <source>
        <dbReference type="Proteomes" id="UP000533533"/>
    </source>
</evidence>
<organism evidence="6 7">
    <name type="scientific">Paraburkholderia silvatlantica</name>
    <dbReference type="NCBI Taxonomy" id="321895"/>
    <lineage>
        <taxon>Bacteria</taxon>
        <taxon>Pseudomonadati</taxon>
        <taxon>Pseudomonadota</taxon>
        <taxon>Betaproteobacteria</taxon>
        <taxon>Burkholderiales</taxon>
        <taxon>Burkholderiaceae</taxon>
        <taxon>Paraburkholderia</taxon>
    </lineage>
</organism>
<dbReference type="CDD" id="cd07377">
    <property type="entry name" value="WHTH_GntR"/>
    <property type="match status" value="1"/>
</dbReference>
<feature type="domain" description="HTH gntR-type" evidence="4">
    <location>
        <begin position="25"/>
        <end position="92"/>
    </location>
</feature>
<dbReference type="GO" id="GO:0003700">
    <property type="term" value="F:DNA-binding transcription factor activity"/>
    <property type="evidence" value="ECO:0007669"/>
    <property type="project" value="InterPro"/>
</dbReference>
<dbReference type="Pfam" id="PF07729">
    <property type="entry name" value="FCD"/>
    <property type="match status" value="1"/>
</dbReference>
<dbReference type="SMART" id="SM00345">
    <property type="entry name" value="HTH_GNTR"/>
    <property type="match status" value="1"/>
</dbReference>
<keyword evidence="1" id="KW-0805">Transcription regulation</keyword>
<evidence type="ECO:0000313" key="5">
    <source>
        <dbReference type="EMBL" id="MBB2931587.1"/>
    </source>
</evidence>
<dbReference type="EMBL" id="QJSQ01000039">
    <property type="protein sequence ID" value="PYE14453.1"/>
    <property type="molecule type" value="Genomic_DNA"/>
</dbReference>